<dbReference type="Gene3D" id="1.10.2080.10">
    <property type="entry name" value="Insect odorant-binding protein A10/Ejaculatory bulb-specific protein 3"/>
    <property type="match status" value="1"/>
</dbReference>
<dbReference type="PANTHER" id="PTHR11257">
    <property type="entry name" value="CHEMOSENSORY PROTEIN-RELATED"/>
    <property type="match status" value="1"/>
</dbReference>
<keyword evidence="1" id="KW-0732">Signal</keyword>
<protein>
    <submittedName>
        <fullName evidence="2">Chemosensory protein</fullName>
    </submittedName>
</protein>
<dbReference type="PANTHER" id="PTHR11257:SF13">
    <property type="entry name" value="GEO07322P1"/>
    <property type="match status" value="1"/>
</dbReference>
<sequence>MMKVLIFAVMAAIAPMVFCYDEKYDKIDVDKILGDEAMFNGYLNCLLDKGPCELEYATDYRKLLPEVIATACAKCTPIQKTSVRKTVKAITERKPEEFKEFIAKYDPEHKHEKEFTAFVLGSD</sequence>
<dbReference type="SUPFAM" id="SSF100910">
    <property type="entry name" value="Chemosensory protein Csp2"/>
    <property type="match status" value="1"/>
</dbReference>
<accession>A0AAU0QLL4</accession>
<dbReference type="InterPro" id="IPR036682">
    <property type="entry name" value="OS_D_A10/PebIII_sf"/>
</dbReference>
<dbReference type="Pfam" id="PF03392">
    <property type="entry name" value="OS-D"/>
    <property type="match status" value="1"/>
</dbReference>
<evidence type="ECO:0000256" key="1">
    <source>
        <dbReference type="SAM" id="SignalP"/>
    </source>
</evidence>
<dbReference type="AlphaFoldDB" id="A0AAU0QLL4"/>
<name>A0AAU0QLL4_9NEOP</name>
<feature type="signal peptide" evidence="1">
    <location>
        <begin position="1"/>
        <end position="19"/>
    </location>
</feature>
<dbReference type="InterPro" id="IPR005055">
    <property type="entry name" value="A10/PebIII"/>
</dbReference>
<dbReference type="EMBL" id="OQ970411">
    <property type="protein sequence ID" value="WPO56420.1"/>
    <property type="molecule type" value="mRNA"/>
</dbReference>
<proteinExistence type="evidence at transcript level"/>
<reference evidence="2" key="1">
    <citation type="submission" date="2023-05" db="EMBL/GenBank/DDBJ databases">
        <authorList>
            <person name="Pathak J."/>
            <person name="Thiruvengadam V."/>
            <person name="Gracy G.R."/>
            <person name="M M."/>
        </authorList>
    </citation>
    <scope>NUCLEOTIDE SEQUENCE</scope>
    <source>
        <tissue evidence="2">Head and antenna</tissue>
    </source>
</reference>
<evidence type="ECO:0000313" key="2">
    <source>
        <dbReference type="EMBL" id="WPO56420.1"/>
    </source>
</evidence>
<feature type="chain" id="PRO_5043535252" evidence="1">
    <location>
        <begin position="20"/>
        <end position="123"/>
    </location>
</feature>
<organism evidence="2">
    <name type="scientific">Leucinodes orbonalis</name>
    <dbReference type="NCBI Taxonomy" id="711050"/>
    <lineage>
        <taxon>Eukaryota</taxon>
        <taxon>Metazoa</taxon>
        <taxon>Ecdysozoa</taxon>
        <taxon>Arthropoda</taxon>
        <taxon>Hexapoda</taxon>
        <taxon>Insecta</taxon>
        <taxon>Pterygota</taxon>
        <taxon>Neoptera</taxon>
        <taxon>Endopterygota</taxon>
        <taxon>Lepidoptera</taxon>
        <taxon>Glossata</taxon>
        <taxon>Ditrysia</taxon>
        <taxon>Pyraloidea</taxon>
        <taxon>Crambidae</taxon>
        <taxon>Spilomelinae</taxon>
        <taxon>Leucinodes</taxon>
    </lineage>
</organism>